<dbReference type="EMBL" id="JBHSBU010000001">
    <property type="protein sequence ID" value="MFC4159476.1"/>
    <property type="molecule type" value="Genomic_DNA"/>
</dbReference>
<evidence type="ECO:0000256" key="2">
    <source>
        <dbReference type="PROSITE-ProRule" id="PRU00335"/>
    </source>
</evidence>
<keyword evidence="5" id="KW-1185">Reference proteome</keyword>
<dbReference type="InterPro" id="IPR001647">
    <property type="entry name" value="HTH_TetR"/>
</dbReference>
<sequence length="226" mass="25599">MIEPVEEVVEPRRRKIRPKGERSRQAILDATLVVIAKRGLHSVTHRAIAAQANVPLSLTTYFFKNLNDLIGQAFDYFAERAQSDNSRMLLEIADYVGGILPDTLSRMENRIAIRDELANRLTDFIVFMAVEHSIGVAVEVNFLYLYRLEPELRQKVVAYRDAMTASIAALIRPLAPDPESADVDAALILGLVHRLEFECMNHPEKLPRDQVYAEVSRQVGYILALR</sequence>
<name>A0ABV8MQW5_9NEIS</name>
<comment type="caution">
    <text evidence="4">The sequence shown here is derived from an EMBL/GenBank/DDBJ whole genome shotgun (WGS) entry which is preliminary data.</text>
</comment>
<accession>A0ABV8MQW5</accession>
<evidence type="ECO:0000259" key="3">
    <source>
        <dbReference type="PROSITE" id="PS50977"/>
    </source>
</evidence>
<reference evidence="5" key="1">
    <citation type="journal article" date="2019" name="Int. J. Syst. Evol. Microbiol.">
        <title>The Global Catalogue of Microorganisms (GCM) 10K type strain sequencing project: providing services to taxonomists for standard genome sequencing and annotation.</title>
        <authorList>
            <consortium name="The Broad Institute Genomics Platform"/>
            <consortium name="The Broad Institute Genome Sequencing Center for Infectious Disease"/>
            <person name="Wu L."/>
            <person name="Ma J."/>
        </authorList>
    </citation>
    <scope>NUCLEOTIDE SEQUENCE [LARGE SCALE GENOMIC DNA]</scope>
    <source>
        <strain evidence="5">LMG 29894</strain>
    </source>
</reference>
<dbReference type="PROSITE" id="PS50977">
    <property type="entry name" value="HTH_TETR_2"/>
    <property type="match status" value="1"/>
</dbReference>
<dbReference type="Gene3D" id="1.10.357.10">
    <property type="entry name" value="Tetracycline Repressor, domain 2"/>
    <property type="match status" value="1"/>
</dbReference>
<feature type="domain" description="HTH tetR-type" evidence="3">
    <location>
        <begin position="21"/>
        <end position="81"/>
    </location>
</feature>
<organism evidence="4 5">
    <name type="scientific">Chitinimonas lacunae</name>
    <dbReference type="NCBI Taxonomy" id="1963018"/>
    <lineage>
        <taxon>Bacteria</taxon>
        <taxon>Pseudomonadati</taxon>
        <taxon>Pseudomonadota</taxon>
        <taxon>Betaproteobacteria</taxon>
        <taxon>Neisseriales</taxon>
        <taxon>Chitinibacteraceae</taxon>
        <taxon>Chitinimonas</taxon>
    </lineage>
</organism>
<feature type="DNA-binding region" description="H-T-H motif" evidence="2">
    <location>
        <begin position="44"/>
        <end position="63"/>
    </location>
</feature>
<dbReference type="Proteomes" id="UP001595791">
    <property type="component" value="Unassembled WGS sequence"/>
</dbReference>
<evidence type="ECO:0000256" key="1">
    <source>
        <dbReference type="ARBA" id="ARBA00023125"/>
    </source>
</evidence>
<evidence type="ECO:0000313" key="5">
    <source>
        <dbReference type="Proteomes" id="UP001595791"/>
    </source>
</evidence>
<dbReference type="InterPro" id="IPR009057">
    <property type="entry name" value="Homeodomain-like_sf"/>
</dbReference>
<gene>
    <name evidence="4" type="ORF">ACFOW7_08930</name>
</gene>
<dbReference type="Pfam" id="PF00440">
    <property type="entry name" value="TetR_N"/>
    <property type="match status" value="1"/>
</dbReference>
<dbReference type="RefSeq" id="WP_378163268.1">
    <property type="nucleotide sequence ID" value="NZ_JBHSBU010000001.1"/>
</dbReference>
<protein>
    <submittedName>
        <fullName evidence="4">TetR/AcrR family transcriptional regulator</fullName>
    </submittedName>
</protein>
<evidence type="ECO:0000313" key="4">
    <source>
        <dbReference type="EMBL" id="MFC4159476.1"/>
    </source>
</evidence>
<dbReference type="SUPFAM" id="SSF46689">
    <property type="entry name" value="Homeodomain-like"/>
    <property type="match status" value="1"/>
</dbReference>
<keyword evidence="1 2" id="KW-0238">DNA-binding</keyword>
<proteinExistence type="predicted"/>